<feature type="compositionally biased region" description="Polar residues" evidence="3">
    <location>
        <begin position="462"/>
        <end position="476"/>
    </location>
</feature>
<dbReference type="AlphaFoldDB" id="A0A1Y2H7V6"/>
<dbReference type="PANTHER" id="PTHR46093">
    <property type="entry name" value="ACYL-COA-BINDING DOMAIN-CONTAINING PROTEIN 5"/>
    <property type="match status" value="1"/>
</dbReference>
<protein>
    <recommendedName>
        <fullName evidence="8">Galactose oxidase</fullName>
    </recommendedName>
</protein>
<feature type="chain" id="PRO_5013367930" description="Galactose oxidase" evidence="5">
    <location>
        <begin position="36"/>
        <end position="494"/>
    </location>
</feature>
<evidence type="ECO:0000256" key="4">
    <source>
        <dbReference type="SAM" id="Phobius"/>
    </source>
</evidence>
<dbReference type="SUPFAM" id="SSF50965">
    <property type="entry name" value="Galactose oxidase, central domain"/>
    <property type="match status" value="1"/>
</dbReference>
<feature type="transmembrane region" description="Helical" evidence="4">
    <location>
        <begin position="387"/>
        <end position="410"/>
    </location>
</feature>
<keyword evidence="4" id="KW-0812">Transmembrane</keyword>
<feature type="compositionally biased region" description="Basic and acidic residues" evidence="3">
    <location>
        <begin position="424"/>
        <end position="445"/>
    </location>
</feature>
<proteinExistence type="predicted"/>
<dbReference type="GeneID" id="33571435"/>
<accession>A0A1Y2H7V6</accession>
<evidence type="ECO:0000256" key="5">
    <source>
        <dbReference type="SAM" id="SignalP"/>
    </source>
</evidence>
<organism evidence="6 7">
    <name type="scientific">Lobosporangium transversale</name>
    <dbReference type="NCBI Taxonomy" id="64571"/>
    <lineage>
        <taxon>Eukaryota</taxon>
        <taxon>Fungi</taxon>
        <taxon>Fungi incertae sedis</taxon>
        <taxon>Mucoromycota</taxon>
        <taxon>Mortierellomycotina</taxon>
        <taxon>Mortierellomycetes</taxon>
        <taxon>Mortierellales</taxon>
        <taxon>Mortierellaceae</taxon>
        <taxon>Lobosporangium</taxon>
    </lineage>
</organism>
<keyword evidence="4" id="KW-1133">Transmembrane helix</keyword>
<dbReference type="EMBL" id="MCFF01000001">
    <property type="protein sequence ID" value="ORZ29122.1"/>
    <property type="molecule type" value="Genomic_DNA"/>
</dbReference>
<keyword evidence="5" id="KW-0732">Signal</keyword>
<dbReference type="Proteomes" id="UP000193648">
    <property type="component" value="Unassembled WGS sequence"/>
</dbReference>
<dbReference type="OrthoDB" id="10251809at2759"/>
<dbReference type="Gene3D" id="2.120.10.80">
    <property type="entry name" value="Kelch-type beta propeller"/>
    <property type="match status" value="1"/>
</dbReference>
<reference evidence="6 7" key="1">
    <citation type="submission" date="2016-07" db="EMBL/GenBank/DDBJ databases">
        <title>Pervasive Adenine N6-methylation of Active Genes in Fungi.</title>
        <authorList>
            <consortium name="DOE Joint Genome Institute"/>
            <person name="Mondo S.J."/>
            <person name="Dannebaum R.O."/>
            <person name="Kuo R.C."/>
            <person name="Labutti K."/>
            <person name="Haridas S."/>
            <person name="Kuo A."/>
            <person name="Salamov A."/>
            <person name="Ahrendt S.R."/>
            <person name="Lipzen A."/>
            <person name="Sullivan W."/>
            <person name="Andreopoulos W.B."/>
            <person name="Clum A."/>
            <person name="Lindquist E."/>
            <person name="Daum C."/>
            <person name="Ramamoorthy G.K."/>
            <person name="Gryganskyi A."/>
            <person name="Culley D."/>
            <person name="Magnuson J.K."/>
            <person name="James T.Y."/>
            <person name="O'Malley M.A."/>
            <person name="Stajich J.E."/>
            <person name="Spatafora J.W."/>
            <person name="Visel A."/>
            <person name="Grigoriev I.V."/>
        </authorList>
    </citation>
    <scope>NUCLEOTIDE SEQUENCE [LARGE SCALE GENOMIC DNA]</scope>
    <source>
        <strain evidence="6 7">NRRL 3116</strain>
    </source>
</reference>
<comment type="caution">
    <text evidence="6">The sequence shown here is derived from an EMBL/GenBank/DDBJ whole genome shotgun (WGS) entry which is preliminary data.</text>
</comment>
<evidence type="ECO:0000256" key="2">
    <source>
        <dbReference type="ARBA" id="ARBA00022737"/>
    </source>
</evidence>
<evidence type="ECO:0000256" key="3">
    <source>
        <dbReference type="SAM" id="MobiDB-lite"/>
    </source>
</evidence>
<evidence type="ECO:0000256" key="1">
    <source>
        <dbReference type="ARBA" id="ARBA00022441"/>
    </source>
</evidence>
<dbReference type="RefSeq" id="XP_021886795.1">
    <property type="nucleotide sequence ID" value="XM_022029592.1"/>
</dbReference>
<sequence>MASHSSTLGIFTRPLLLLLLSFLAPLFQDISITHAQNTSAQVAPIPNTQMPYARVGSKFYVQSGPRSAKSTPVFSLDLTTSWSVNAPAWTAEKFGNISNDPYSWGVGDNQSLLVLYDNPGTTYHRVNVTNPDAKWRTIAMLRPVECPVRDTVIDSRTGWMYTSNKIDEFDEPDTLCVDDRDGAYAVPDIVPSGIFGERIIDGAVYNNARQSLMNGYKRLADKTWGYLLEYSINKDKWSNYNVTGQLPTKREQNCMAIDTNGTKIVVFGGSTPDASNPTKLKPSPELFVLDLKSRQWRKAPNAASSRANAACILVEDQFIVWGGQNTKNPSGDGSILLFDLSKFEWVTTYTPPSYLLPTKPTTTASPGPSVTSEAPAPTKNESSSINIGAIIGGVIGALAAIAIVAGVFIYRRRKQKNQKSEIPGTKDVKQGHAPPEHYGKQEHGLMEGVSEDYGKTPVYSPQLVNVSSRHPQQTPILSGDPHGEPAPKYEATEH</sequence>
<feature type="region of interest" description="Disordered" evidence="3">
    <location>
        <begin position="415"/>
        <end position="494"/>
    </location>
</feature>
<keyword evidence="2" id="KW-0677">Repeat</keyword>
<feature type="compositionally biased region" description="Basic and acidic residues" evidence="3">
    <location>
        <begin position="481"/>
        <end position="494"/>
    </location>
</feature>
<dbReference type="InterPro" id="IPR011043">
    <property type="entry name" value="Gal_Oxase/kelch_b-propeller"/>
</dbReference>
<dbReference type="InParanoid" id="A0A1Y2H7V6"/>
<dbReference type="InterPro" id="IPR015915">
    <property type="entry name" value="Kelch-typ_b-propeller"/>
</dbReference>
<evidence type="ECO:0000313" key="7">
    <source>
        <dbReference type="Proteomes" id="UP000193648"/>
    </source>
</evidence>
<feature type="region of interest" description="Disordered" evidence="3">
    <location>
        <begin position="356"/>
        <end position="382"/>
    </location>
</feature>
<evidence type="ECO:0008006" key="8">
    <source>
        <dbReference type="Google" id="ProtNLM"/>
    </source>
</evidence>
<keyword evidence="4" id="KW-0472">Membrane</keyword>
<keyword evidence="7" id="KW-1185">Reference proteome</keyword>
<feature type="signal peptide" evidence="5">
    <location>
        <begin position="1"/>
        <end position="35"/>
    </location>
</feature>
<keyword evidence="1" id="KW-0880">Kelch repeat</keyword>
<dbReference type="Pfam" id="PF24681">
    <property type="entry name" value="Kelch_KLHDC2_KLHL20_DRC7"/>
    <property type="match status" value="1"/>
</dbReference>
<dbReference type="PANTHER" id="PTHR46093:SF18">
    <property type="entry name" value="FIBRONECTIN TYPE-III DOMAIN-CONTAINING PROTEIN"/>
    <property type="match status" value="1"/>
</dbReference>
<evidence type="ECO:0000313" key="6">
    <source>
        <dbReference type="EMBL" id="ORZ29122.1"/>
    </source>
</evidence>
<gene>
    <name evidence="6" type="ORF">BCR41DRAFT_418182</name>
</gene>
<name>A0A1Y2H7V6_9FUNG</name>